<evidence type="ECO:0000313" key="1">
    <source>
        <dbReference type="EMBL" id="MDI6449494.1"/>
    </source>
</evidence>
<dbReference type="PROSITE" id="PS51257">
    <property type="entry name" value="PROKAR_LIPOPROTEIN"/>
    <property type="match status" value="1"/>
</dbReference>
<name>A0AAW6U0N2_9BACT</name>
<gene>
    <name evidence="1" type="ORF">QJ522_10615</name>
</gene>
<organism evidence="1 2">
    <name type="scientific">Anaerobaca lacustris</name>
    <dbReference type="NCBI Taxonomy" id="3044600"/>
    <lineage>
        <taxon>Bacteria</taxon>
        <taxon>Pseudomonadati</taxon>
        <taxon>Planctomycetota</taxon>
        <taxon>Phycisphaerae</taxon>
        <taxon>Sedimentisphaerales</taxon>
        <taxon>Anaerobacaceae</taxon>
        <taxon>Anaerobaca</taxon>
    </lineage>
</organism>
<protein>
    <recommendedName>
        <fullName evidence="3">Lipoprotein</fullName>
    </recommendedName>
</protein>
<sequence length="186" mass="21540">MKGYLQLMEFAMVTRFVILLTLPWLVLGCSAGMRDPRTRAAICARSWKAKGFAFDPSTMTCDEMFERAQAIRNAAYWRQRRYTFDPNTMTAKQMDRKAAELRKMKVRVYPPAVAPEDVPTRRMLEAMTLAELREQYPQYNDMDDMELARGIHGRYFGDVSFDDFAARFLPTEPGRSAARVQSRADR</sequence>
<keyword evidence="2" id="KW-1185">Reference proteome</keyword>
<proteinExistence type="predicted"/>
<accession>A0AAW6U0N2</accession>
<dbReference type="RefSeq" id="WP_349244903.1">
    <property type="nucleotide sequence ID" value="NZ_JASCXX010000011.1"/>
</dbReference>
<evidence type="ECO:0000313" key="2">
    <source>
        <dbReference type="Proteomes" id="UP001431776"/>
    </source>
</evidence>
<dbReference type="EMBL" id="JASCXX010000011">
    <property type="protein sequence ID" value="MDI6449494.1"/>
    <property type="molecule type" value="Genomic_DNA"/>
</dbReference>
<dbReference type="AlphaFoldDB" id="A0AAW6U0N2"/>
<dbReference type="Proteomes" id="UP001431776">
    <property type="component" value="Unassembled WGS sequence"/>
</dbReference>
<evidence type="ECO:0008006" key="3">
    <source>
        <dbReference type="Google" id="ProtNLM"/>
    </source>
</evidence>
<comment type="caution">
    <text evidence="1">The sequence shown here is derived from an EMBL/GenBank/DDBJ whole genome shotgun (WGS) entry which is preliminary data.</text>
</comment>
<reference evidence="1" key="1">
    <citation type="submission" date="2023-05" db="EMBL/GenBank/DDBJ databases">
        <title>Anaerotaeda fermentans gen. nov., sp. nov., a novel anaerobic planctomycete of the new family within the order Sedimentisphaerales isolated from Taman Peninsula, Russia.</title>
        <authorList>
            <person name="Khomyakova M.A."/>
            <person name="Merkel A.Y."/>
            <person name="Slobodkin A.I."/>
        </authorList>
    </citation>
    <scope>NUCLEOTIDE SEQUENCE</scope>
    <source>
        <strain evidence="1">M17dextr</strain>
    </source>
</reference>